<dbReference type="InterPro" id="IPR026506">
    <property type="entry name" value="GDPGP"/>
</dbReference>
<keyword evidence="4" id="KW-0344">Guanine-nucleotide releasing factor</keyword>
<keyword evidence="8" id="KW-0378">Hydrolase</keyword>
<keyword evidence="7" id="KW-0547">Nucleotide-binding</keyword>
<dbReference type="InterPro" id="IPR058866">
    <property type="entry name" value="GDPGP1_N"/>
</dbReference>
<evidence type="ECO:0000256" key="1">
    <source>
        <dbReference type="ARBA" id="ARBA00004496"/>
    </source>
</evidence>
<organism evidence="11 12">
    <name type="scientific">Tetracentron sinense</name>
    <name type="common">Spur-leaf</name>
    <dbReference type="NCBI Taxonomy" id="13715"/>
    <lineage>
        <taxon>Eukaryota</taxon>
        <taxon>Viridiplantae</taxon>
        <taxon>Streptophyta</taxon>
        <taxon>Embryophyta</taxon>
        <taxon>Tracheophyta</taxon>
        <taxon>Spermatophyta</taxon>
        <taxon>Magnoliopsida</taxon>
        <taxon>Trochodendrales</taxon>
        <taxon>Trochodendraceae</taxon>
        <taxon>Tetracentron</taxon>
    </lineage>
</organism>
<evidence type="ECO:0000256" key="4">
    <source>
        <dbReference type="ARBA" id="ARBA00022658"/>
    </source>
</evidence>
<dbReference type="GO" id="GO:0005737">
    <property type="term" value="C:cytoplasm"/>
    <property type="evidence" value="ECO:0007669"/>
    <property type="project" value="UniProtKB-SubCell"/>
</dbReference>
<proteinExistence type="inferred from homology"/>
<evidence type="ECO:0000313" key="12">
    <source>
        <dbReference type="Proteomes" id="UP000655225"/>
    </source>
</evidence>
<dbReference type="GO" id="GO:0000166">
    <property type="term" value="F:nucleotide binding"/>
    <property type="evidence" value="ECO:0007669"/>
    <property type="project" value="UniProtKB-KW"/>
</dbReference>
<evidence type="ECO:0000256" key="2">
    <source>
        <dbReference type="ARBA" id="ARBA00006451"/>
    </source>
</evidence>
<evidence type="ECO:0000256" key="7">
    <source>
        <dbReference type="ARBA" id="ARBA00022741"/>
    </source>
</evidence>
<evidence type="ECO:0000256" key="8">
    <source>
        <dbReference type="ARBA" id="ARBA00022801"/>
    </source>
</evidence>
<comment type="similarity">
    <text evidence="2">Belongs to the GDPGP1 family.</text>
</comment>
<reference evidence="11 12" key="1">
    <citation type="submission" date="2020-04" db="EMBL/GenBank/DDBJ databases">
        <title>Plant Genome Project.</title>
        <authorList>
            <person name="Zhang R.-G."/>
        </authorList>
    </citation>
    <scope>NUCLEOTIDE SEQUENCE [LARGE SCALE GENOMIC DNA]</scope>
    <source>
        <strain evidence="11">YNK0</strain>
        <tissue evidence="11">Leaf</tissue>
    </source>
</reference>
<protein>
    <recommendedName>
        <fullName evidence="13">GDP-L-galactose phosphorylase 1</fullName>
    </recommendedName>
</protein>
<dbReference type="OrthoDB" id="417175at2759"/>
<feature type="domain" description="GDPGP1-like C-terminal" evidence="9">
    <location>
        <begin position="397"/>
        <end position="533"/>
    </location>
</feature>
<dbReference type="Pfam" id="PF26217">
    <property type="entry name" value="GDPGP1_N"/>
    <property type="match status" value="1"/>
</dbReference>
<keyword evidence="6" id="KW-0548">Nucleotidyltransferase</keyword>
<keyword evidence="5" id="KW-0808">Transferase</keyword>
<evidence type="ECO:0000256" key="6">
    <source>
        <dbReference type="ARBA" id="ARBA00022695"/>
    </source>
</evidence>
<dbReference type="PANTHER" id="PTHR20884:SF9">
    <property type="entry name" value="OS12G0612100 PROTEIN"/>
    <property type="match status" value="1"/>
</dbReference>
<keyword evidence="3" id="KW-0963">Cytoplasm</keyword>
<dbReference type="GO" id="GO:0080048">
    <property type="term" value="F:GDP-D-glucose phosphorylase activity"/>
    <property type="evidence" value="ECO:0007669"/>
    <property type="project" value="InterPro"/>
</dbReference>
<dbReference type="GO" id="GO:0016787">
    <property type="term" value="F:hydrolase activity"/>
    <property type="evidence" value="ECO:0007669"/>
    <property type="project" value="UniProtKB-KW"/>
</dbReference>
<evidence type="ECO:0008006" key="13">
    <source>
        <dbReference type="Google" id="ProtNLM"/>
    </source>
</evidence>
<sequence>MKYLGLVIPNTEKLQGYFMASPTLGEIAFSFGDAMLLEIQIFSICWNLEDILAFLLFDQSSQVSYLVFSIPSRGSVSSDLIEFTLFIEQILEVFGFLLDEDARDIAGPIRAGFFDFITALRKETHVDIRRGKECAEAFPKFLIASPSFHGGRGALPSAGGHPADLTCLAGGVKYNAASEQSKCPLLPLRGVKIPIYQFGSQSAADDAANGGFSCIPKEEESLLDSLLLALWEDRTMKGLLRYDVTMCELKVIGGRINFVAQFNEGWNSDCFPELEEKKVCLQLKHFTCNCLKLHKEELLFCLASGEKENPELIHSTTVPNDATMIIINANPVEYGHVFVVPRGFNSLPQFLDARSLEMIVRVAVEINNCSFRVFYDCSTSSASHPYFQACYFANPLPVELMQSVTVFADQKGRGIHICNVKDYPIKTVLFKGNGKVLVEVVAEICSCLQDEKIPYSLLISNCGEKVYLFPQLHTLGTTSTLSAWECGGHFLFKERCDFNQATEEALLKRLGDVSLDDEGFEVVKQLCCNVASKLVS</sequence>
<gene>
    <name evidence="11" type="ORF">HHK36_003206</name>
</gene>
<accession>A0A835DRW6</accession>
<dbReference type="OMA" id="NPIEYGH"/>
<dbReference type="GO" id="GO:0005085">
    <property type="term" value="F:guanyl-nucleotide exchange factor activity"/>
    <property type="evidence" value="ECO:0007669"/>
    <property type="project" value="UniProtKB-KW"/>
</dbReference>
<dbReference type="Pfam" id="PF26216">
    <property type="entry name" value="GDPGP1_C"/>
    <property type="match status" value="1"/>
</dbReference>
<evidence type="ECO:0000313" key="11">
    <source>
        <dbReference type="EMBL" id="KAF8410674.1"/>
    </source>
</evidence>
<comment type="caution">
    <text evidence="11">The sequence shown here is derived from an EMBL/GenBank/DDBJ whole genome shotgun (WGS) entry which is preliminary data.</text>
</comment>
<dbReference type="EMBL" id="JABCRI010000002">
    <property type="protein sequence ID" value="KAF8410674.1"/>
    <property type="molecule type" value="Genomic_DNA"/>
</dbReference>
<name>A0A835DRW6_TETSI</name>
<dbReference type="AlphaFoldDB" id="A0A835DRW6"/>
<evidence type="ECO:0000256" key="5">
    <source>
        <dbReference type="ARBA" id="ARBA00022679"/>
    </source>
</evidence>
<evidence type="ECO:0000259" key="10">
    <source>
        <dbReference type="Pfam" id="PF26217"/>
    </source>
</evidence>
<evidence type="ECO:0000256" key="3">
    <source>
        <dbReference type="ARBA" id="ARBA00022490"/>
    </source>
</evidence>
<dbReference type="Proteomes" id="UP000655225">
    <property type="component" value="Unassembled WGS sequence"/>
</dbReference>
<dbReference type="PANTHER" id="PTHR20884">
    <property type="entry name" value="GDP-D-GLUCOSE PHOSPHORYLASE 1"/>
    <property type="match status" value="1"/>
</dbReference>
<dbReference type="InterPro" id="IPR058865">
    <property type="entry name" value="GDPGP1_C"/>
</dbReference>
<evidence type="ECO:0000259" key="9">
    <source>
        <dbReference type="Pfam" id="PF26216"/>
    </source>
</evidence>
<comment type="subcellular location">
    <subcellularLocation>
        <location evidence="1">Cytoplasm</location>
    </subcellularLocation>
</comment>
<feature type="domain" description="GDPGP1-like N-terminal" evidence="10">
    <location>
        <begin position="223"/>
        <end position="390"/>
    </location>
</feature>
<keyword evidence="12" id="KW-1185">Reference proteome</keyword>
<dbReference type="GO" id="GO:0006006">
    <property type="term" value="P:glucose metabolic process"/>
    <property type="evidence" value="ECO:0007669"/>
    <property type="project" value="TreeGrafter"/>
</dbReference>